<dbReference type="Proteomes" id="UP000061457">
    <property type="component" value="Chromosome II"/>
</dbReference>
<evidence type="ECO:0000256" key="2">
    <source>
        <dbReference type="ARBA" id="ARBA00023012"/>
    </source>
</evidence>
<dbReference type="InterPro" id="IPR011006">
    <property type="entry name" value="CheY-like_superfamily"/>
</dbReference>
<dbReference type="PANTHER" id="PTHR45339:SF1">
    <property type="entry name" value="HYBRID SIGNAL TRANSDUCTION HISTIDINE KINASE J"/>
    <property type="match status" value="1"/>
</dbReference>
<evidence type="ECO:0000256" key="3">
    <source>
        <dbReference type="PROSITE-ProRule" id="PRU00169"/>
    </source>
</evidence>
<gene>
    <name evidence="5" type="ORF">PP2015_3561</name>
</gene>
<protein>
    <submittedName>
        <fullName evidence="5">HoxA-like transcriptional regulator</fullName>
    </submittedName>
</protein>
<dbReference type="PROSITE" id="PS50110">
    <property type="entry name" value="RESPONSE_REGULATORY"/>
    <property type="match status" value="1"/>
</dbReference>
<dbReference type="STRING" id="161398.PP2015_3561"/>
<dbReference type="RefSeq" id="WP_058031924.1">
    <property type="nucleotide sequence ID" value="NZ_CP013188.1"/>
</dbReference>
<keyword evidence="1 3" id="KW-0597">Phosphoprotein</keyword>
<dbReference type="SMART" id="SM00448">
    <property type="entry name" value="REC"/>
    <property type="match status" value="1"/>
</dbReference>
<feature type="modified residue" description="4-aspartylphosphate" evidence="3">
    <location>
        <position position="322"/>
    </location>
</feature>
<accession>A0A0S2K7M4</accession>
<dbReference type="Pfam" id="PF00072">
    <property type="entry name" value="Response_reg"/>
    <property type="match status" value="1"/>
</dbReference>
<evidence type="ECO:0000259" key="4">
    <source>
        <dbReference type="PROSITE" id="PS50110"/>
    </source>
</evidence>
<name>A0A0S2K7M4_9GAMM</name>
<evidence type="ECO:0000313" key="5">
    <source>
        <dbReference type="EMBL" id="ALO44035.1"/>
    </source>
</evidence>
<evidence type="ECO:0000256" key="1">
    <source>
        <dbReference type="ARBA" id="ARBA00022553"/>
    </source>
</evidence>
<dbReference type="OrthoDB" id="9780302at2"/>
<dbReference type="CDD" id="cd17546">
    <property type="entry name" value="REC_hyHK_CKI1_RcsC-like"/>
    <property type="match status" value="1"/>
</dbReference>
<evidence type="ECO:0000313" key="6">
    <source>
        <dbReference type="Proteomes" id="UP000061457"/>
    </source>
</evidence>
<keyword evidence="6" id="KW-1185">Reference proteome</keyword>
<dbReference type="EMBL" id="CP013188">
    <property type="protein sequence ID" value="ALO44035.1"/>
    <property type="molecule type" value="Genomic_DNA"/>
</dbReference>
<dbReference type="InterPro" id="IPR001789">
    <property type="entry name" value="Sig_transdc_resp-reg_receiver"/>
</dbReference>
<dbReference type="Gene3D" id="3.40.50.2300">
    <property type="match status" value="1"/>
</dbReference>
<feature type="domain" description="Response regulatory" evidence="4">
    <location>
        <begin position="273"/>
        <end position="389"/>
    </location>
</feature>
<dbReference type="PATRIC" id="fig|161398.10.peg.3630"/>
<dbReference type="KEGG" id="pphe:PP2015_3561"/>
<sequence>MTNHNRITKRHPSVLVLAHREDDVHGVNEIISEQTKDFSCLIVKKTALEDIKQLAPKVLLFALSDVKKSVCLYNQLIKKNYLVKNHYSVLLCSNKESGLAFKCCLRDLFDSYFVFQPLYEKFRLQLIVFEGLKRFDNTSEYVTSLSTLVQNQDKEINSLIEMGLSYKESLVEEIIKSKNEVNTLNQGILEQLPDNLSKQIFNDLNETHLQPLLSALEHSLSNKILELVDGLKQSQTLNSQLIQEINKPISPNKEVNDDISALGFVDTFAPAPFILLVEDNHIYREMISDVLANEGFEIEQVDDGLAAIKKIKQQQYNVILMDLFLPNLDGLNTTKHIRNIGKNKTTPVIALSGNKNKQLVKKWANHGLDGYILKPSTKEEILNAIHKVLD</sequence>
<proteinExistence type="predicted"/>
<keyword evidence="2" id="KW-0902">Two-component regulatory system</keyword>
<organism evidence="5 6">
    <name type="scientific">Pseudoalteromonas phenolica</name>
    <dbReference type="NCBI Taxonomy" id="161398"/>
    <lineage>
        <taxon>Bacteria</taxon>
        <taxon>Pseudomonadati</taxon>
        <taxon>Pseudomonadota</taxon>
        <taxon>Gammaproteobacteria</taxon>
        <taxon>Alteromonadales</taxon>
        <taxon>Pseudoalteromonadaceae</taxon>
        <taxon>Pseudoalteromonas</taxon>
    </lineage>
</organism>
<reference evidence="6" key="1">
    <citation type="submission" date="2015-11" db="EMBL/GenBank/DDBJ databases">
        <authorList>
            <person name="Kim K.M."/>
        </authorList>
    </citation>
    <scope>NUCLEOTIDE SEQUENCE [LARGE SCALE GENOMIC DNA]</scope>
    <source>
        <strain evidence="6">KCTC 12086</strain>
    </source>
</reference>
<dbReference type="SUPFAM" id="SSF52172">
    <property type="entry name" value="CheY-like"/>
    <property type="match status" value="1"/>
</dbReference>
<dbReference type="GO" id="GO:0000160">
    <property type="term" value="P:phosphorelay signal transduction system"/>
    <property type="evidence" value="ECO:0007669"/>
    <property type="project" value="UniProtKB-KW"/>
</dbReference>
<dbReference type="PANTHER" id="PTHR45339">
    <property type="entry name" value="HYBRID SIGNAL TRANSDUCTION HISTIDINE KINASE J"/>
    <property type="match status" value="1"/>
</dbReference>
<dbReference type="AlphaFoldDB" id="A0A0S2K7M4"/>